<protein>
    <recommendedName>
        <fullName evidence="1">non-specific serine/threonine protein kinase</fullName>
        <ecNumber evidence="1">2.7.11.1</ecNumber>
    </recommendedName>
</protein>
<reference evidence="9" key="2">
    <citation type="submission" date="2020-05" db="UniProtKB">
        <authorList>
            <consortium name="EnsemblMetazoa"/>
        </authorList>
    </citation>
    <scope>IDENTIFICATION</scope>
</reference>
<dbReference type="Proteomes" id="UP000030765">
    <property type="component" value="Unassembled WGS sequence"/>
</dbReference>
<dbReference type="CDD" id="cd14016">
    <property type="entry name" value="STKc_CK1"/>
    <property type="match status" value="1"/>
</dbReference>
<dbReference type="AlphaFoldDB" id="A0A084VTN0"/>
<dbReference type="PANTHER" id="PTHR11909">
    <property type="entry name" value="CASEIN KINASE-RELATED"/>
    <property type="match status" value="1"/>
</dbReference>
<dbReference type="PROSITE" id="PS00107">
    <property type="entry name" value="PROTEIN_KINASE_ATP"/>
    <property type="match status" value="1"/>
</dbReference>
<dbReference type="GO" id="GO:0005524">
    <property type="term" value="F:ATP binding"/>
    <property type="evidence" value="ECO:0007669"/>
    <property type="project" value="UniProtKB-UniRule"/>
</dbReference>
<dbReference type="InterPro" id="IPR008271">
    <property type="entry name" value="Ser/Thr_kinase_AS"/>
</dbReference>
<keyword evidence="5" id="KW-0723">Serine/threonine-protein kinase</keyword>
<keyword evidence="3 4" id="KW-0067">ATP-binding</keyword>
<dbReference type="EMBL" id="KE525079">
    <property type="protein sequence ID" value="KFB41324.1"/>
    <property type="molecule type" value="Genomic_DNA"/>
</dbReference>
<keyword evidence="10" id="KW-1185">Reference proteome</keyword>
<evidence type="ECO:0000259" key="7">
    <source>
        <dbReference type="PROSITE" id="PS50011"/>
    </source>
</evidence>
<dbReference type="Pfam" id="PF00069">
    <property type="entry name" value="Pkinase"/>
    <property type="match status" value="1"/>
</dbReference>
<dbReference type="VEuPathDB" id="VectorBase:ASIC008806"/>
<dbReference type="PROSITE" id="PS00108">
    <property type="entry name" value="PROTEIN_KINASE_ST"/>
    <property type="match status" value="1"/>
</dbReference>
<dbReference type="SUPFAM" id="SSF56112">
    <property type="entry name" value="Protein kinase-like (PK-like)"/>
    <property type="match status" value="1"/>
</dbReference>
<proteinExistence type="inferred from homology"/>
<dbReference type="InterPro" id="IPR011009">
    <property type="entry name" value="Kinase-like_dom_sf"/>
</dbReference>
<evidence type="ECO:0000313" key="8">
    <source>
        <dbReference type="EMBL" id="KFB41324.1"/>
    </source>
</evidence>
<dbReference type="InterPro" id="IPR017441">
    <property type="entry name" value="Protein_kinase_ATP_BS"/>
</dbReference>
<evidence type="ECO:0000256" key="4">
    <source>
        <dbReference type="PROSITE-ProRule" id="PRU10141"/>
    </source>
</evidence>
<name>A0A084VTN0_ANOSI</name>
<feature type="region of interest" description="Disordered" evidence="6">
    <location>
        <begin position="314"/>
        <end position="352"/>
    </location>
</feature>
<dbReference type="PROSITE" id="PS50011">
    <property type="entry name" value="PROTEIN_KINASE_DOM"/>
    <property type="match status" value="1"/>
</dbReference>
<sequence length="352" mass="41263">MALTNDESRFDDTLINETVFEKYIVLGKLGQGTFGEVYKAVDIDSNQQVALKMENAPMPLLRLEYKLYQKLHTAKNTEGIPKVYQMGKVRDKPALVMERLGVSLQQLFEMSNKRLQLATVIPLALQMINRLKQFHQTTGYVHRDIKPDNFVLGYRQRTNIVHLIDYGLAARFWDSDTVRHVPHNGQHKMLVGTMRYASLNTHRGHTQSRRDDMESLGYTLIYLLRGSLPWQGVRASSRPQKYERIHEMKLSTPIEQLCHGLPETFAHYLIYCRRMRYSFEPEYHILRAMFYLLSCKHNISRDFQFHKLPELQKTKHTKTAHHSEHTCQHDHHRKRSAGDGGYVPNRKSYKQK</sequence>
<evidence type="ECO:0000256" key="1">
    <source>
        <dbReference type="ARBA" id="ARBA00012513"/>
    </source>
</evidence>
<organism evidence="8">
    <name type="scientific">Anopheles sinensis</name>
    <name type="common">Mosquito</name>
    <dbReference type="NCBI Taxonomy" id="74873"/>
    <lineage>
        <taxon>Eukaryota</taxon>
        <taxon>Metazoa</taxon>
        <taxon>Ecdysozoa</taxon>
        <taxon>Arthropoda</taxon>
        <taxon>Hexapoda</taxon>
        <taxon>Insecta</taxon>
        <taxon>Pterygota</taxon>
        <taxon>Neoptera</taxon>
        <taxon>Endopterygota</taxon>
        <taxon>Diptera</taxon>
        <taxon>Nematocera</taxon>
        <taxon>Culicoidea</taxon>
        <taxon>Culicidae</taxon>
        <taxon>Anophelinae</taxon>
        <taxon>Anopheles</taxon>
    </lineage>
</organism>
<dbReference type="EnsemblMetazoa" id="ASIC008806-RA">
    <property type="protein sequence ID" value="ASIC008806-PA"/>
    <property type="gene ID" value="ASIC008806"/>
</dbReference>
<feature type="domain" description="Protein kinase" evidence="7">
    <location>
        <begin position="23"/>
        <end position="292"/>
    </location>
</feature>
<evidence type="ECO:0000313" key="9">
    <source>
        <dbReference type="EnsemblMetazoa" id="ASIC008806-PA"/>
    </source>
</evidence>
<dbReference type="Gene3D" id="1.10.510.10">
    <property type="entry name" value="Transferase(Phosphotransferase) domain 1"/>
    <property type="match status" value="1"/>
</dbReference>
<gene>
    <name evidence="8" type="ORF">ZHAS_00008806</name>
</gene>
<dbReference type="EMBL" id="ATLV01016368">
    <property type="status" value="NOT_ANNOTATED_CDS"/>
    <property type="molecule type" value="Genomic_DNA"/>
</dbReference>
<dbReference type="VEuPathDB" id="VectorBase:ASIS010668"/>
<accession>A0A084VTN0</accession>
<dbReference type="InterPro" id="IPR050235">
    <property type="entry name" value="CK1_Ser-Thr_kinase"/>
</dbReference>
<dbReference type="STRING" id="74873.A0A084VTN0"/>
<keyword evidence="5" id="KW-0418">Kinase</keyword>
<evidence type="ECO:0000256" key="2">
    <source>
        <dbReference type="ARBA" id="ARBA00022741"/>
    </source>
</evidence>
<dbReference type="GO" id="GO:0004674">
    <property type="term" value="F:protein serine/threonine kinase activity"/>
    <property type="evidence" value="ECO:0007669"/>
    <property type="project" value="UniProtKB-KW"/>
</dbReference>
<dbReference type="EC" id="2.7.11.1" evidence="1"/>
<dbReference type="SMART" id="SM00220">
    <property type="entry name" value="S_TKc"/>
    <property type="match status" value="1"/>
</dbReference>
<keyword evidence="5" id="KW-0808">Transferase</keyword>
<evidence type="ECO:0000256" key="6">
    <source>
        <dbReference type="SAM" id="MobiDB-lite"/>
    </source>
</evidence>
<evidence type="ECO:0000256" key="3">
    <source>
        <dbReference type="ARBA" id="ARBA00022840"/>
    </source>
</evidence>
<evidence type="ECO:0000313" key="10">
    <source>
        <dbReference type="Proteomes" id="UP000030765"/>
    </source>
</evidence>
<feature type="binding site" evidence="4">
    <location>
        <position position="52"/>
    </location>
    <ligand>
        <name>ATP</name>
        <dbReference type="ChEBI" id="CHEBI:30616"/>
    </ligand>
</feature>
<evidence type="ECO:0000256" key="5">
    <source>
        <dbReference type="RuleBase" id="RU000304"/>
    </source>
</evidence>
<comment type="similarity">
    <text evidence="5">Belongs to the protein kinase superfamily.</text>
</comment>
<keyword evidence="2 4" id="KW-0547">Nucleotide-binding</keyword>
<reference evidence="8 10" key="1">
    <citation type="journal article" date="2014" name="BMC Genomics">
        <title>Genome sequence of Anopheles sinensis provides insight into genetics basis of mosquito competence for malaria parasites.</title>
        <authorList>
            <person name="Zhou D."/>
            <person name="Zhang D."/>
            <person name="Ding G."/>
            <person name="Shi L."/>
            <person name="Hou Q."/>
            <person name="Ye Y."/>
            <person name="Xu Y."/>
            <person name="Zhou H."/>
            <person name="Xiong C."/>
            <person name="Li S."/>
            <person name="Yu J."/>
            <person name="Hong S."/>
            <person name="Yu X."/>
            <person name="Zou P."/>
            <person name="Chen C."/>
            <person name="Chang X."/>
            <person name="Wang W."/>
            <person name="Lv Y."/>
            <person name="Sun Y."/>
            <person name="Ma L."/>
            <person name="Shen B."/>
            <person name="Zhu C."/>
        </authorList>
    </citation>
    <scope>NUCLEOTIDE SEQUENCE [LARGE SCALE GENOMIC DNA]</scope>
</reference>
<dbReference type="InterPro" id="IPR000719">
    <property type="entry name" value="Prot_kinase_dom"/>
</dbReference>
<dbReference type="OrthoDB" id="10329513at2759"/>